<accession>A0A2X1PM21</accession>
<evidence type="ECO:0000256" key="4">
    <source>
        <dbReference type="ARBA" id="ARBA00023186"/>
    </source>
</evidence>
<dbReference type="Gene3D" id="2.40.30.60">
    <property type="entry name" value="RimM"/>
    <property type="match status" value="1"/>
</dbReference>
<protein>
    <submittedName>
        <fullName evidence="6">16S rRNA processing protein</fullName>
    </submittedName>
</protein>
<evidence type="ECO:0000256" key="1">
    <source>
        <dbReference type="ARBA" id="ARBA00022490"/>
    </source>
</evidence>
<name>A0A2X1PM21_HAEIF</name>
<dbReference type="InterPro" id="IPR002676">
    <property type="entry name" value="RimM_N"/>
</dbReference>
<dbReference type="InterPro" id="IPR009000">
    <property type="entry name" value="Transl_B-barrel_sf"/>
</dbReference>
<evidence type="ECO:0000259" key="5">
    <source>
        <dbReference type="Pfam" id="PF01782"/>
    </source>
</evidence>
<dbReference type="Proteomes" id="UP000249936">
    <property type="component" value="Unassembled WGS sequence"/>
</dbReference>
<evidence type="ECO:0000256" key="2">
    <source>
        <dbReference type="ARBA" id="ARBA00022517"/>
    </source>
</evidence>
<dbReference type="EMBL" id="UASK01000004">
    <property type="protein sequence ID" value="SPX41270.1"/>
    <property type="molecule type" value="Genomic_DNA"/>
</dbReference>
<dbReference type="GO" id="GO:0005840">
    <property type="term" value="C:ribosome"/>
    <property type="evidence" value="ECO:0007669"/>
    <property type="project" value="InterPro"/>
</dbReference>
<dbReference type="PANTHER" id="PTHR33692">
    <property type="entry name" value="RIBOSOME MATURATION FACTOR RIMM"/>
    <property type="match status" value="1"/>
</dbReference>
<keyword evidence="3" id="KW-0698">rRNA processing</keyword>
<reference evidence="6 7" key="1">
    <citation type="submission" date="2018-06" db="EMBL/GenBank/DDBJ databases">
        <authorList>
            <consortium name="Pathogen Informatics"/>
            <person name="Doyle S."/>
        </authorList>
    </citation>
    <scope>NUCLEOTIDE SEQUENCE [LARGE SCALE GENOMIC DNA]</scope>
    <source>
        <strain evidence="6 7">NCTC11872</strain>
    </source>
</reference>
<dbReference type="NCBIfam" id="TIGR02273">
    <property type="entry name" value="16S_RimM"/>
    <property type="match status" value="1"/>
</dbReference>
<dbReference type="Pfam" id="PF01782">
    <property type="entry name" value="RimM"/>
    <property type="match status" value="1"/>
</dbReference>
<evidence type="ECO:0000313" key="7">
    <source>
        <dbReference type="Proteomes" id="UP000249936"/>
    </source>
</evidence>
<organism evidence="6 7">
    <name type="scientific">Haemophilus influenzae</name>
    <dbReference type="NCBI Taxonomy" id="727"/>
    <lineage>
        <taxon>Bacteria</taxon>
        <taxon>Pseudomonadati</taxon>
        <taxon>Pseudomonadota</taxon>
        <taxon>Gammaproteobacteria</taxon>
        <taxon>Pasteurellales</taxon>
        <taxon>Pasteurellaceae</taxon>
        <taxon>Haemophilus</taxon>
    </lineage>
</organism>
<dbReference type="InterPro" id="IPR036976">
    <property type="entry name" value="RimM_N_sf"/>
</dbReference>
<dbReference type="GO" id="GO:0006364">
    <property type="term" value="P:rRNA processing"/>
    <property type="evidence" value="ECO:0007669"/>
    <property type="project" value="UniProtKB-KW"/>
</dbReference>
<evidence type="ECO:0000256" key="3">
    <source>
        <dbReference type="ARBA" id="ARBA00022552"/>
    </source>
</evidence>
<dbReference type="AlphaFoldDB" id="A0A2X1PM21"/>
<feature type="domain" description="RimM N-terminal" evidence="5">
    <location>
        <begin position="2"/>
        <end position="80"/>
    </location>
</feature>
<keyword evidence="1" id="KW-0963">Cytoplasm</keyword>
<sequence>MWGKLGSTYGIRGWLRIYSSTEQAESIFDYQPWFLKIKGEWQSIELENWRYHNHEIIVKLKGVDDREAAQILANVEIGVDLSVFPRTRRGRLLLARFNRLYSRKLRRLYNGNSNRDDGNGF</sequence>
<dbReference type="GO" id="GO:0043022">
    <property type="term" value="F:ribosome binding"/>
    <property type="evidence" value="ECO:0007669"/>
    <property type="project" value="InterPro"/>
</dbReference>
<dbReference type="InterPro" id="IPR011961">
    <property type="entry name" value="RimM"/>
</dbReference>
<dbReference type="SUPFAM" id="SSF50447">
    <property type="entry name" value="Translation proteins"/>
    <property type="match status" value="1"/>
</dbReference>
<proteinExistence type="predicted"/>
<gene>
    <name evidence="6" type="primary">rimM_2</name>
    <name evidence="6" type="ORF">NCTC11872_00867</name>
</gene>
<evidence type="ECO:0000313" key="6">
    <source>
        <dbReference type="EMBL" id="SPX41270.1"/>
    </source>
</evidence>
<keyword evidence="2" id="KW-0690">Ribosome biogenesis</keyword>
<dbReference type="PANTHER" id="PTHR33692:SF1">
    <property type="entry name" value="RIBOSOME MATURATION FACTOR RIMM"/>
    <property type="match status" value="1"/>
</dbReference>
<keyword evidence="4" id="KW-0143">Chaperone</keyword>